<dbReference type="AlphaFoldDB" id="A0A938BMI4"/>
<dbReference type="EMBL" id="VGJX01000182">
    <property type="protein sequence ID" value="MBM3274323.1"/>
    <property type="molecule type" value="Genomic_DNA"/>
</dbReference>
<protein>
    <submittedName>
        <fullName evidence="1">CopG family transcriptional regulator</fullName>
    </submittedName>
</protein>
<proteinExistence type="predicted"/>
<accession>A0A938BMI4</accession>
<reference evidence="1 2" key="1">
    <citation type="submission" date="2019-03" db="EMBL/GenBank/DDBJ databases">
        <title>Lake Tanganyika Metagenome-Assembled Genomes (MAGs).</title>
        <authorList>
            <person name="Tran P."/>
        </authorList>
    </citation>
    <scope>NUCLEOTIDE SEQUENCE [LARGE SCALE GENOMIC DNA]</scope>
    <source>
        <strain evidence="1">K_DeepCast_65m_m2_236</strain>
    </source>
</reference>
<gene>
    <name evidence="1" type="ORF">FJZ00_04180</name>
</gene>
<evidence type="ECO:0000313" key="2">
    <source>
        <dbReference type="Proteomes" id="UP000703893"/>
    </source>
</evidence>
<dbReference type="Proteomes" id="UP000703893">
    <property type="component" value="Unassembled WGS sequence"/>
</dbReference>
<name>A0A938BMI4_9BACT</name>
<comment type="caution">
    <text evidence="1">The sequence shown here is derived from an EMBL/GenBank/DDBJ whole genome shotgun (WGS) entry which is preliminary data.</text>
</comment>
<evidence type="ECO:0000313" key="1">
    <source>
        <dbReference type="EMBL" id="MBM3274323.1"/>
    </source>
</evidence>
<dbReference type="CDD" id="cd21631">
    <property type="entry name" value="RHH_CopG_NikR-like"/>
    <property type="match status" value="1"/>
</dbReference>
<organism evidence="1 2">
    <name type="scientific">Candidatus Tanganyikabacteria bacterium</name>
    <dbReference type="NCBI Taxonomy" id="2961651"/>
    <lineage>
        <taxon>Bacteria</taxon>
        <taxon>Bacillati</taxon>
        <taxon>Candidatus Sericytochromatia</taxon>
        <taxon>Candidatus Tanganyikabacteria</taxon>
    </lineage>
</organism>
<sequence>MIRKQIYLDAESERKLKKLAQSRRCSEAEVIRLAIRSLPEPPEGVGAALEALGFRHLEPEDPCDVPDEGERLALHRDLARMPWPHPISLSDAVSEDREDRF</sequence>